<comment type="caution">
    <text evidence="3">The sequence shown here is derived from an EMBL/GenBank/DDBJ whole genome shotgun (WGS) entry which is preliminary data.</text>
</comment>
<evidence type="ECO:0000313" key="3">
    <source>
        <dbReference type="EMBL" id="GLQ56999.1"/>
    </source>
</evidence>
<organism evidence="3 4">
    <name type="scientific">Devosia nitrariae</name>
    <dbReference type="NCBI Taxonomy" id="2071872"/>
    <lineage>
        <taxon>Bacteria</taxon>
        <taxon>Pseudomonadati</taxon>
        <taxon>Pseudomonadota</taxon>
        <taxon>Alphaproteobacteria</taxon>
        <taxon>Hyphomicrobiales</taxon>
        <taxon>Devosiaceae</taxon>
        <taxon>Devosia</taxon>
    </lineage>
</organism>
<evidence type="ECO:0000313" key="4">
    <source>
        <dbReference type="Proteomes" id="UP001156691"/>
    </source>
</evidence>
<feature type="region of interest" description="Disordered" evidence="1">
    <location>
        <begin position="86"/>
        <end position="109"/>
    </location>
</feature>
<feature type="compositionally biased region" description="Basic and acidic residues" evidence="1">
    <location>
        <begin position="42"/>
        <end position="58"/>
    </location>
</feature>
<sequence length="109" mass="12040">MFGTGPLFIVGFVPFGAVVQFANAVLRNLTADRRVRVAAKEIAMPDDKTDPGAQDRARVGGGQDYEVQHFADRYGLSVDEAREIIRQAGPSREKAEELAQRRVGRPREV</sequence>
<keyword evidence="2" id="KW-0472">Membrane</keyword>
<accession>A0ABQ5WB55</accession>
<dbReference type="InterPro" id="IPR022037">
    <property type="entry name" value="DUF3606"/>
</dbReference>
<dbReference type="EMBL" id="BSNS01000022">
    <property type="protein sequence ID" value="GLQ56999.1"/>
    <property type="molecule type" value="Genomic_DNA"/>
</dbReference>
<feature type="region of interest" description="Disordered" evidence="1">
    <location>
        <begin position="42"/>
        <end position="62"/>
    </location>
</feature>
<evidence type="ECO:0008006" key="5">
    <source>
        <dbReference type="Google" id="ProtNLM"/>
    </source>
</evidence>
<protein>
    <recommendedName>
        <fullName evidence="5">DUF3606 domain-containing protein</fullName>
    </recommendedName>
</protein>
<evidence type="ECO:0000256" key="1">
    <source>
        <dbReference type="SAM" id="MobiDB-lite"/>
    </source>
</evidence>
<dbReference type="Proteomes" id="UP001156691">
    <property type="component" value="Unassembled WGS sequence"/>
</dbReference>
<dbReference type="Pfam" id="PF12244">
    <property type="entry name" value="DUF3606"/>
    <property type="match status" value="1"/>
</dbReference>
<evidence type="ECO:0000256" key="2">
    <source>
        <dbReference type="SAM" id="Phobius"/>
    </source>
</evidence>
<reference evidence="4" key="1">
    <citation type="journal article" date="2019" name="Int. J. Syst. Evol. Microbiol.">
        <title>The Global Catalogue of Microorganisms (GCM) 10K type strain sequencing project: providing services to taxonomists for standard genome sequencing and annotation.</title>
        <authorList>
            <consortium name="The Broad Institute Genomics Platform"/>
            <consortium name="The Broad Institute Genome Sequencing Center for Infectious Disease"/>
            <person name="Wu L."/>
            <person name="Ma J."/>
        </authorList>
    </citation>
    <scope>NUCLEOTIDE SEQUENCE [LARGE SCALE GENOMIC DNA]</scope>
    <source>
        <strain evidence="4">NBRC 112416</strain>
    </source>
</reference>
<gene>
    <name evidence="3" type="ORF">GCM10010862_42580</name>
</gene>
<name>A0ABQ5WB55_9HYPH</name>
<feature type="transmembrane region" description="Helical" evidence="2">
    <location>
        <begin position="6"/>
        <end position="26"/>
    </location>
</feature>
<proteinExistence type="predicted"/>
<keyword evidence="2" id="KW-0812">Transmembrane</keyword>
<keyword evidence="2" id="KW-1133">Transmembrane helix</keyword>
<keyword evidence="4" id="KW-1185">Reference proteome</keyword>